<dbReference type="AlphaFoldDB" id="A0A9P8QMG3"/>
<gene>
    <name evidence="1" type="ORF">Trco_004901</name>
</gene>
<dbReference type="EMBL" id="JAIWOZ010000004">
    <property type="protein sequence ID" value="KAH6605748.1"/>
    <property type="molecule type" value="Genomic_DNA"/>
</dbReference>
<evidence type="ECO:0000313" key="2">
    <source>
        <dbReference type="Proteomes" id="UP000827724"/>
    </source>
</evidence>
<dbReference type="OrthoDB" id="4875018at2759"/>
<accession>A0A9P8QMG3</accession>
<proteinExistence type="predicted"/>
<comment type="caution">
    <text evidence="1">The sequence shown here is derived from an EMBL/GenBank/DDBJ whole genome shotgun (WGS) entry which is preliminary data.</text>
</comment>
<protein>
    <submittedName>
        <fullName evidence="1">Uncharacterized protein</fullName>
    </submittedName>
</protein>
<name>A0A9P8QMG3_9HYPO</name>
<keyword evidence="2" id="KW-1185">Reference proteome</keyword>
<sequence>MSPDHPDMQSFTDSDVEAVLQGPLQGSLQGTFHTPELSESLIDSMSMTSYVAPTPQAFQNYAIGSPALWANNNSQQATVFPFMINEAGERLHISQYTKCKADSGIDQINGVVIVCDAGVEKDGLNSPKGNYYYKKCKKLGSGAQINGLEVVYHGGSQVPGLPNMPGHWDEMDMLNAEGKDIKGMPKNQINGGRIRLMKRTEMGTTAGGSS</sequence>
<dbReference type="Proteomes" id="UP000827724">
    <property type="component" value="Unassembled WGS sequence"/>
</dbReference>
<evidence type="ECO:0000313" key="1">
    <source>
        <dbReference type="EMBL" id="KAH6605748.1"/>
    </source>
</evidence>
<organism evidence="1 2">
    <name type="scientific">Trichoderma cornu-damae</name>
    <dbReference type="NCBI Taxonomy" id="654480"/>
    <lineage>
        <taxon>Eukaryota</taxon>
        <taxon>Fungi</taxon>
        <taxon>Dikarya</taxon>
        <taxon>Ascomycota</taxon>
        <taxon>Pezizomycotina</taxon>
        <taxon>Sordariomycetes</taxon>
        <taxon>Hypocreomycetidae</taxon>
        <taxon>Hypocreales</taxon>
        <taxon>Hypocreaceae</taxon>
        <taxon>Trichoderma</taxon>
    </lineage>
</organism>
<reference evidence="1" key="1">
    <citation type="submission" date="2021-08" db="EMBL/GenBank/DDBJ databases">
        <title>Chromosome-Level Trichoderma cornu-damae using Hi-C Data.</title>
        <authorList>
            <person name="Kim C.S."/>
        </authorList>
    </citation>
    <scope>NUCLEOTIDE SEQUENCE</scope>
    <source>
        <strain evidence="1">KA19-0412C</strain>
    </source>
</reference>